<feature type="signal peptide" evidence="7">
    <location>
        <begin position="1"/>
        <end position="16"/>
    </location>
</feature>
<evidence type="ECO:0000259" key="8">
    <source>
        <dbReference type="Pfam" id="PF01578"/>
    </source>
</evidence>
<reference evidence="10" key="1">
    <citation type="journal article" date="2019" name="Int. J. Syst. Evol. Microbiol.">
        <title>The Global Catalogue of Microorganisms (GCM) 10K type strain sequencing project: providing services to taxonomists for standard genome sequencing and annotation.</title>
        <authorList>
            <consortium name="The Broad Institute Genomics Platform"/>
            <consortium name="The Broad Institute Genome Sequencing Center for Infectious Disease"/>
            <person name="Wu L."/>
            <person name="Ma J."/>
        </authorList>
    </citation>
    <scope>NUCLEOTIDE SEQUENCE [LARGE SCALE GENOMIC DNA]</scope>
    <source>
        <strain evidence="10">CGMCC 4.7317</strain>
    </source>
</reference>
<keyword evidence="5 6" id="KW-0472">Membrane</keyword>
<feature type="transmembrane region" description="Helical" evidence="6">
    <location>
        <begin position="256"/>
        <end position="275"/>
    </location>
</feature>
<comment type="caution">
    <text evidence="9">The sequence shown here is derived from an EMBL/GenBank/DDBJ whole genome shotgun (WGS) entry which is preliminary data.</text>
</comment>
<keyword evidence="3" id="KW-0201">Cytochrome c-type biogenesis</keyword>
<evidence type="ECO:0000256" key="7">
    <source>
        <dbReference type="SAM" id="SignalP"/>
    </source>
</evidence>
<evidence type="ECO:0000313" key="10">
    <source>
        <dbReference type="Proteomes" id="UP001596138"/>
    </source>
</evidence>
<gene>
    <name evidence="9" type="primary">ccsB</name>
    <name evidence="9" type="ORF">ACFQGU_04480</name>
</gene>
<dbReference type="RefSeq" id="WP_386768146.1">
    <property type="nucleotide sequence ID" value="NZ_JBHSTI010000008.1"/>
</dbReference>
<evidence type="ECO:0000256" key="1">
    <source>
        <dbReference type="ARBA" id="ARBA00004141"/>
    </source>
</evidence>
<evidence type="ECO:0000256" key="2">
    <source>
        <dbReference type="ARBA" id="ARBA00022692"/>
    </source>
</evidence>
<keyword evidence="2 6" id="KW-0812">Transmembrane</keyword>
<dbReference type="InterPro" id="IPR045062">
    <property type="entry name" value="Cyt_c_biogenesis_CcsA/CcmC"/>
</dbReference>
<feature type="transmembrane region" description="Helical" evidence="6">
    <location>
        <begin position="282"/>
        <end position="304"/>
    </location>
</feature>
<dbReference type="PANTHER" id="PTHR30071:SF1">
    <property type="entry name" value="CYTOCHROME B_B6 PROTEIN-RELATED"/>
    <property type="match status" value="1"/>
</dbReference>
<dbReference type="PANTHER" id="PTHR30071">
    <property type="entry name" value="HEME EXPORTER PROTEIN C"/>
    <property type="match status" value="1"/>
</dbReference>
<keyword evidence="10" id="KW-1185">Reference proteome</keyword>
<keyword evidence="4 6" id="KW-1133">Transmembrane helix</keyword>
<dbReference type="EMBL" id="JBHSTI010000008">
    <property type="protein sequence ID" value="MFC6237121.1"/>
    <property type="molecule type" value="Genomic_DNA"/>
</dbReference>
<feature type="transmembrane region" description="Helical" evidence="6">
    <location>
        <begin position="158"/>
        <end position="186"/>
    </location>
</feature>
<feature type="transmembrane region" description="Helical" evidence="6">
    <location>
        <begin position="125"/>
        <end position="146"/>
    </location>
</feature>
<comment type="subcellular location">
    <subcellularLocation>
        <location evidence="1">Membrane</location>
        <topology evidence="1">Multi-pass membrane protein</topology>
    </subcellularLocation>
</comment>
<feature type="transmembrane region" description="Helical" evidence="6">
    <location>
        <begin position="101"/>
        <end position="118"/>
    </location>
</feature>
<evidence type="ECO:0000256" key="6">
    <source>
        <dbReference type="SAM" id="Phobius"/>
    </source>
</evidence>
<proteinExistence type="predicted"/>
<feature type="domain" description="Cytochrome c assembly protein" evidence="8">
    <location>
        <begin position="95"/>
        <end position="308"/>
    </location>
</feature>
<feature type="transmembrane region" description="Helical" evidence="6">
    <location>
        <begin position="71"/>
        <end position="89"/>
    </location>
</feature>
<feature type="chain" id="PRO_5046990106" evidence="7">
    <location>
        <begin position="17"/>
        <end position="313"/>
    </location>
</feature>
<evidence type="ECO:0000313" key="9">
    <source>
        <dbReference type="EMBL" id="MFC6237121.1"/>
    </source>
</evidence>
<dbReference type="InterPro" id="IPR017562">
    <property type="entry name" value="Cyt_c_biogenesis_CcsA"/>
</dbReference>
<dbReference type="NCBIfam" id="TIGR03144">
    <property type="entry name" value="cytochr_II_ccsB"/>
    <property type="match status" value="1"/>
</dbReference>
<dbReference type="InterPro" id="IPR002541">
    <property type="entry name" value="Cyt_c_assembly"/>
</dbReference>
<evidence type="ECO:0000256" key="4">
    <source>
        <dbReference type="ARBA" id="ARBA00022989"/>
    </source>
</evidence>
<name>A0ABW1SXW0_9ACTN</name>
<keyword evidence="7" id="KW-0732">Signal</keyword>
<protein>
    <submittedName>
        <fullName evidence="9">C-type cytochrome biogenesis protein CcsB</fullName>
    </submittedName>
</protein>
<dbReference type="Proteomes" id="UP001596138">
    <property type="component" value="Unassembled WGS sequence"/>
</dbReference>
<organism evidence="9 10">
    <name type="scientific">Longivirga aurantiaca</name>
    <dbReference type="NCBI Taxonomy" id="1837743"/>
    <lineage>
        <taxon>Bacteria</taxon>
        <taxon>Bacillati</taxon>
        <taxon>Actinomycetota</taxon>
        <taxon>Actinomycetes</taxon>
        <taxon>Sporichthyales</taxon>
        <taxon>Sporichthyaceae</taxon>
        <taxon>Longivirga</taxon>
    </lineage>
</organism>
<dbReference type="Pfam" id="PF01578">
    <property type="entry name" value="Cytochrom_C_asm"/>
    <property type="match status" value="1"/>
</dbReference>
<sequence>MAVYTVAMFTFAVSFAATKGRDLAPATADGAAATAGEGSVAVATKTEVALGGPDDGALPAGRRSANIAMSVMWLGTILLALGLLFRGLSVMRAPWGNMYEFSITSALAISATYLLISLKRDVRWLGLFVVPTVLLILGLAVTVLYVDAAQLVPALRGVWLVIHVSAATVCAGAFSLGAALSALFLVADSGERRAAEGRSYWLSGLAKRLPESQKLDGLAYRIHAFMFPLWTFTIVAGAIWAENAWGRYWGWDPKETWAFITWVGYAAYLHARATAGWKGRKAAYIAFVAFGCFVFNYFGVNILMSGLHSYGGL</sequence>
<evidence type="ECO:0000256" key="3">
    <source>
        <dbReference type="ARBA" id="ARBA00022748"/>
    </source>
</evidence>
<feature type="transmembrane region" description="Helical" evidence="6">
    <location>
        <begin position="218"/>
        <end position="241"/>
    </location>
</feature>
<evidence type="ECO:0000256" key="5">
    <source>
        <dbReference type="ARBA" id="ARBA00023136"/>
    </source>
</evidence>
<accession>A0ABW1SXW0</accession>